<dbReference type="SUPFAM" id="SSF53822">
    <property type="entry name" value="Periplasmic binding protein-like I"/>
    <property type="match status" value="1"/>
</dbReference>
<dbReference type="InterPro" id="IPR000843">
    <property type="entry name" value="HTH_LacI"/>
</dbReference>
<evidence type="ECO:0000256" key="3">
    <source>
        <dbReference type="ARBA" id="ARBA00023125"/>
    </source>
</evidence>
<dbReference type="OrthoDB" id="9798934at2"/>
<organism evidence="6 7">
    <name type="scientific">Shewanella violacea (strain JCM 10179 / CIP 106290 / LMG 19151 / DSS12)</name>
    <dbReference type="NCBI Taxonomy" id="637905"/>
    <lineage>
        <taxon>Bacteria</taxon>
        <taxon>Pseudomonadati</taxon>
        <taxon>Pseudomonadota</taxon>
        <taxon>Gammaproteobacteria</taxon>
        <taxon>Alteromonadales</taxon>
        <taxon>Shewanellaceae</taxon>
        <taxon>Shewanella</taxon>
    </lineage>
</organism>
<keyword evidence="3" id="KW-0238">DNA-binding</keyword>
<dbReference type="InterPro" id="IPR028082">
    <property type="entry name" value="Peripla_BP_I"/>
</dbReference>
<dbReference type="EMBL" id="AP011177">
    <property type="protein sequence ID" value="BAJ00607.1"/>
    <property type="molecule type" value="Genomic_DNA"/>
</dbReference>
<evidence type="ECO:0000259" key="5">
    <source>
        <dbReference type="PROSITE" id="PS50932"/>
    </source>
</evidence>
<dbReference type="Gene3D" id="1.10.260.40">
    <property type="entry name" value="lambda repressor-like DNA-binding domains"/>
    <property type="match status" value="1"/>
</dbReference>
<dbReference type="CDD" id="cd01392">
    <property type="entry name" value="HTH_LacI"/>
    <property type="match status" value="1"/>
</dbReference>
<keyword evidence="1" id="KW-0678">Repressor</keyword>
<dbReference type="PANTHER" id="PTHR30146:SF148">
    <property type="entry name" value="HTH-TYPE TRANSCRIPTIONAL REPRESSOR PURR-RELATED"/>
    <property type="match status" value="1"/>
</dbReference>
<dbReference type="Pfam" id="PF13377">
    <property type="entry name" value="Peripla_BP_3"/>
    <property type="match status" value="1"/>
</dbReference>
<name>D4ZG08_SHEVD</name>
<evidence type="ECO:0000256" key="1">
    <source>
        <dbReference type="ARBA" id="ARBA00022491"/>
    </source>
</evidence>
<evidence type="ECO:0000313" key="6">
    <source>
        <dbReference type="EMBL" id="BAJ00607.1"/>
    </source>
</evidence>
<dbReference type="PROSITE" id="PS00356">
    <property type="entry name" value="HTH_LACI_1"/>
    <property type="match status" value="1"/>
</dbReference>
<dbReference type="AlphaFoldDB" id="D4ZG08"/>
<dbReference type="SUPFAM" id="SSF47413">
    <property type="entry name" value="lambda repressor-like DNA-binding domains"/>
    <property type="match status" value="1"/>
</dbReference>
<dbReference type="Gene3D" id="3.40.50.2300">
    <property type="match status" value="2"/>
</dbReference>
<dbReference type="GO" id="GO:0003700">
    <property type="term" value="F:DNA-binding transcription factor activity"/>
    <property type="evidence" value="ECO:0007669"/>
    <property type="project" value="TreeGrafter"/>
</dbReference>
<evidence type="ECO:0000256" key="2">
    <source>
        <dbReference type="ARBA" id="ARBA00023015"/>
    </source>
</evidence>
<dbReference type="STRING" id="637905.SVI_0636"/>
<keyword evidence="4" id="KW-0804">Transcription</keyword>
<dbReference type="Pfam" id="PF00356">
    <property type="entry name" value="LacI"/>
    <property type="match status" value="1"/>
</dbReference>
<dbReference type="SMART" id="SM00354">
    <property type="entry name" value="HTH_LACI"/>
    <property type="match status" value="1"/>
</dbReference>
<reference evidence="7" key="1">
    <citation type="journal article" date="2010" name="Mol. Biosyst.">
        <title>Complete genome sequence and comparative analysis of Shewanella violacea, a psychrophilic and piezophilic bacterium from deep sea floor sediments.</title>
        <authorList>
            <person name="Aono E."/>
            <person name="Baba T."/>
            <person name="Ara T."/>
            <person name="Nishi T."/>
            <person name="Nakamichi T."/>
            <person name="Inamoto E."/>
            <person name="Toyonaga H."/>
            <person name="Hasegawa M."/>
            <person name="Takai Y."/>
            <person name="Okumura Y."/>
            <person name="Baba M."/>
            <person name="Tomita M."/>
            <person name="Kato C."/>
            <person name="Oshima T."/>
            <person name="Nakasone K."/>
            <person name="Mori H."/>
        </authorList>
    </citation>
    <scope>NUCLEOTIDE SEQUENCE [LARGE SCALE GENOMIC DNA]</scope>
    <source>
        <strain evidence="7">JCM 10179 / CIP 106290 / LMG 19151 / DSS12</strain>
    </source>
</reference>
<sequence length="335" mass="36593">MTTIRDVAKLAGVSTTTVSHVLNKTRFVSVEGKAKVEAAVIELNYVPNTIARSLKGGSSRVLGMLITDANNPFYADLIQWVDQVAYRYGYNLILCNTQGNIQRAKDYLVMLSQRQVDGMLMMSSDARQLPVSSYGSMPMVMMDSGPEQAGYDRILDDSEQGGYMATKHLLESGHKSIGLLAGPLDKSNSQNRIAGYRRAMAEAKLEVDECWIQSGEFTYEGGAEAMSRLLNQSSPVTAIFASNDLMAMGAIRVAGKQGLTIPEDLSIIGYDDIPGAKYFNPPLTTMSQPLEQLAEQAIAMLLARIETPKREGQRTLLPPSLIIRDSVAVRKSAEN</sequence>
<dbReference type="eggNOG" id="COG1609">
    <property type="taxonomic scope" value="Bacteria"/>
</dbReference>
<dbReference type="PROSITE" id="PS50932">
    <property type="entry name" value="HTH_LACI_2"/>
    <property type="match status" value="1"/>
</dbReference>
<dbReference type="KEGG" id="svo:SVI_0636"/>
<keyword evidence="2" id="KW-0805">Transcription regulation</keyword>
<keyword evidence="7" id="KW-1185">Reference proteome</keyword>
<feature type="domain" description="HTH lacI-type" evidence="5">
    <location>
        <begin position="2"/>
        <end position="56"/>
    </location>
</feature>
<protein>
    <submittedName>
        <fullName evidence="6">Ribose operon repressor</fullName>
    </submittedName>
</protein>
<dbReference type="RefSeq" id="WP_013049920.1">
    <property type="nucleotide sequence ID" value="NC_014012.1"/>
</dbReference>
<evidence type="ECO:0000256" key="4">
    <source>
        <dbReference type="ARBA" id="ARBA00023163"/>
    </source>
</evidence>
<dbReference type="PANTHER" id="PTHR30146">
    <property type="entry name" value="LACI-RELATED TRANSCRIPTIONAL REPRESSOR"/>
    <property type="match status" value="1"/>
</dbReference>
<dbReference type="Proteomes" id="UP000002350">
    <property type="component" value="Chromosome"/>
</dbReference>
<dbReference type="HOGENOM" id="CLU_037628_6_1_6"/>
<accession>D4ZG08</accession>
<dbReference type="PRINTS" id="PR00036">
    <property type="entry name" value="HTHLACI"/>
</dbReference>
<dbReference type="GO" id="GO:0000976">
    <property type="term" value="F:transcription cis-regulatory region binding"/>
    <property type="evidence" value="ECO:0007669"/>
    <property type="project" value="TreeGrafter"/>
</dbReference>
<dbReference type="InterPro" id="IPR046335">
    <property type="entry name" value="LacI/GalR-like_sensor"/>
</dbReference>
<dbReference type="InterPro" id="IPR010982">
    <property type="entry name" value="Lambda_DNA-bd_dom_sf"/>
</dbReference>
<gene>
    <name evidence="6" type="primary">rbsR</name>
    <name evidence="6" type="ordered locus">SVI_0636</name>
</gene>
<proteinExistence type="predicted"/>
<evidence type="ECO:0000313" key="7">
    <source>
        <dbReference type="Proteomes" id="UP000002350"/>
    </source>
</evidence>